<proteinExistence type="predicted"/>
<keyword evidence="4" id="KW-1185">Reference proteome</keyword>
<dbReference type="EMBL" id="BAAAUV010000065">
    <property type="protein sequence ID" value="GAA3244000.1"/>
    <property type="molecule type" value="Genomic_DNA"/>
</dbReference>
<evidence type="ECO:0000256" key="1">
    <source>
        <dbReference type="SAM" id="Coils"/>
    </source>
</evidence>
<dbReference type="Proteomes" id="UP001501237">
    <property type="component" value="Unassembled WGS sequence"/>
</dbReference>
<dbReference type="RefSeq" id="WP_344840292.1">
    <property type="nucleotide sequence ID" value="NZ_BAAAUV010000065.1"/>
</dbReference>
<gene>
    <name evidence="3" type="ORF">GCM10010468_82120</name>
</gene>
<dbReference type="InterPro" id="IPR032557">
    <property type="entry name" value="DUF4935"/>
</dbReference>
<organism evidence="3 4">
    <name type="scientific">Actinocorallia longicatena</name>
    <dbReference type="NCBI Taxonomy" id="111803"/>
    <lineage>
        <taxon>Bacteria</taxon>
        <taxon>Bacillati</taxon>
        <taxon>Actinomycetota</taxon>
        <taxon>Actinomycetes</taxon>
        <taxon>Streptosporangiales</taxon>
        <taxon>Thermomonosporaceae</taxon>
        <taxon>Actinocorallia</taxon>
    </lineage>
</organism>
<keyword evidence="1" id="KW-0175">Coiled coil</keyword>
<sequence length="387" mass="42834">MIVLFDANPLVAAPFHDPWWQVLSRSRGDWNIELYIPEVSLLEVTARAERRADERIAKLKALSSEFPEVEGFAEALDRLRTEREGIEGELREKAAAIGATIVPPPDVPHLEMVRRQTARKPPCKPSGDGNRDTLNWLTVLRTGVDHSKRQIVWVSDDKDFKSDKGKLHPALLKEAADAGLGDRLLFFTSVEALVQHLLEERGLPKDPEGARLAMAAGKVQDYLVNTVFATGIAARDEVASFDVLIHPKRDSIRIGEATRETDGSELWPFAFTFAAMSGTGGQRTVIECDVEGRVTVSPDGTPVDAFISSVRQRPPSLLQVFGKVLTAFSQTRNGDRDINQLIAESQGQMQAELRAVSAIEDHLQEEIQQRVDQHKCDNAPEDPAPGR</sequence>
<evidence type="ECO:0000313" key="4">
    <source>
        <dbReference type="Proteomes" id="UP001501237"/>
    </source>
</evidence>
<comment type="caution">
    <text evidence="3">The sequence shown here is derived from an EMBL/GenBank/DDBJ whole genome shotgun (WGS) entry which is preliminary data.</text>
</comment>
<accession>A0ABP6QNL0</accession>
<protein>
    <recommendedName>
        <fullName evidence="2">DUF4935 domain-containing protein</fullName>
    </recommendedName>
</protein>
<name>A0ABP6QNL0_9ACTN</name>
<evidence type="ECO:0000259" key="2">
    <source>
        <dbReference type="Pfam" id="PF16289"/>
    </source>
</evidence>
<reference evidence="4" key="1">
    <citation type="journal article" date="2019" name="Int. J. Syst. Evol. Microbiol.">
        <title>The Global Catalogue of Microorganisms (GCM) 10K type strain sequencing project: providing services to taxonomists for standard genome sequencing and annotation.</title>
        <authorList>
            <consortium name="The Broad Institute Genomics Platform"/>
            <consortium name="The Broad Institute Genome Sequencing Center for Infectious Disease"/>
            <person name="Wu L."/>
            <person name="Ma J."/>
        </authorList>
    </citation>
    <scope>NUCLEOTIDE SEQUENCE [LARGE SCALE GENOMIC DNA]</scope>
    <source>
        <strain evidence="4">JCM 9377</strain>
    </source>
</reference>
<feature type="coiled-coil region" evidence="1">
    <location>
        <begin position="69"/>
        <end position="96"/>
    </location>
</feature>
<dbReference type="Pfam" id="PF16289">
    <property type="entry name" value="PIN_12"/>
    <property type="match status" value="1"/>
</dbReference>
<evidence type="ECO:0000313" key="3">
    <source>
        <dbReference type="EMBL" id="GAA3244000.1"/>
    </source>
</evidence>
<feature type="domain" description="DUF4935" evidence="2">
    <location>
        <begin position="5"/>
        <end position="160"/>
    </location>
</feature>